<accession>A0A1B7VLL4</accession>
<feature type="region of interest" description="Disordered" evidence="1">
    <location>
        <begin position="257"/>
        <end position="294"/>
    </location>
</feature>
<dbReference type="STRING" id="1803587.GCA_001593825_01082"/>
<dbReference type="Proteomes" id="UP000092382">
    <property type="component" value="Unassembled WGS sequence"/>
</dbReference>
<evidence type="ECO:0000256" key="1">
    <source>
        <dbReference type="SAM" id="MobiDB-lite"/>
    </source>
</evidence>
<sequence>QSFRNSEVVEEEIPAAQTFRNSEVVEEENSPIQTFTNSVEEIPAIQTFTNSVEEIPAIQTFTNSEAVEEIPAVQTFTNSEGVEEKAISPLPTTIENLVSTKPLGSSNLLIPEYNLLTSNLSYKPLQNIRTNIQTKREIQPSYSSENNLLINAKNNLINSEFIHNHTPFNIQKKSKNINQQSNEQLQQPINTTKIPESWSSLEELVGNDSNQVNTETSNIQMSSLPTQERENLTNIDTEYYNNYYTNSNVSSGIESLVQMSRTASEEATNTNQTESSSNTSVKGDSEDNSKDEDSKNFEILAREIYAFIRQRLEIERERGRNYH</sequence>
<dbReference type="AlphaFoldDB" id="A0A1B7VLL4"/>
<protein>
    <submittedName>
        <fullName evidence="2">Uncharacterized protein</fullName>
    </submittedName>
</protein>
<gene>
    <name evidence="2" type="ORF">AN481_16950</name>
</gene>
<feature type="compositionally biased region" description="Basic and acidic residues" evidence="1">
    <location>
        <begin position="283"/>
        <end position="294"/>
    </location>
</feature>
<dbReference type="EMBL" id="LJOY01000074">
    <property type="protein sequence ID" value="OBQ20665.1"/>
    <property type="molecule type" value="Genomic_DNA"/>
</dbReference>
<evidence type="ECO:0000313" key="3">
    <source>
        <dbReference type="Proteomes" id="UP000092382"/>
    </source>
</evidence>
<feature type="compositionally biased region" description="Low complexity" evidence="1">
    <location>
        <begin position="265"/>
        <end position="280"/>
    </location>
</feature>
<organism evidence="2 3">
    <name type="scientific">Aphanizomenon flos-aquae LD13</name>
    <dbReference type="NCBI Taxonomy" id="1710894"/>
    <lineage>
        <taxon>Bacteria</taxon>
        <taxon>Bacillati</taxon>
        <taxon>Cyanobacteriota</taxon>
        <taxon>Cyanophyceae</taxon>
        <taxon>Nostocales</taxon>
        <taxon>Aphanizomenonaceae</taxon>
        <taxon>Aphanizomenon</taxon>
    </lineage>
</organism>
<proteinExistence type="predicted"/>
<name>A0A1B7VLL4_APHFL</name>
<dbReference type="PATRIC" id="fig|1710894.3.peg.2159"/>
<comment type="caution">
    <text evidence="2">The sequence shown here is derived from an EMBL/GenBank/DDBJ whole genome shotgun (WGS) entry which is preliminary data.</text>
</comment>
<evidence type="ECO:0000313" key="2">
    <source>
        <dbReference type="EMBL" id="OBQ20665.1"/>
    </source>
</evidence>
<feature type="non-terminal residue" evidence="2">
    <location>
        <position position="1"/>
    </location>
</feature>
<reference evidence="2 3" key="1">
    <citation type="submission" date="2015-09" db="EMBL/GenBank/DDBJ databases">
        <title>Whole genome shotgun sequence assembly of Aphanizomenon flos-aquae UKL13.</title>
        <authorList>
            <person name="Driscoll C."/>
        </authorList>
    </citation>
    <scope>NUCLEOTIDE SEQUENCE [LARGE SCALE GENOMIC DNA]</scope>
    <source>
        <strain evidence="2">MDT13</strain>
    </source>
</reference>